<dbReference type="Proteomes" id="UP000054988">
    <property type="component" value="Unassembled WGS sequence"/>
</dbReference>
<sequence>MSRPTPAKFHHQMPFPSSSSSSPSSSSSRLIYRLNEVQSHFSPSAAADFTHPPRLDSPFQLASNATNIPAAYNYRVSKSTPARRHQRHCARIECPIPTMPHAFDGLPWISVMDIQPCKSTPPSDIADLSRLEVDPRHQRPSPSHRVGPVRRRKTSFRSNPITSSDSSSLLLEYTKLSTLSSTPPPKTPKRSQSRIAFHDLMPMLTCDIRHRAEFPGPLMP</sequence>
<proteinExistence type="predicted"/>
<gene>
    <name evidence="2" type="ORF">WG66_14584</name>
</gene>
<reference evidence="2 3" key="1">
    <citation type="submission" date="2015-12" db="EMBL/GenBank/DDBJ databases">
        <title>Draft genome sequence of Moniliophthora roreri, the causal agent of frosty pod rot of cacao.</title>
        <authorList>
            <person name="Aime M.C."/>
            <person name="Diaz-Valderrama J.R."/>
            <person name="Kijpornyongpan T."/>
            <person name="Phillips-Mora W."/>
        </authorList>
    </citation>
    <scope>NUCLEOTIDE SEQUENCE [LARGE SCALE GENOMIC DNA]</scope>
    <source>
        <strain evidence="2 3">MCA 2952</strain>
    </source>
</reference>
<dbReference type="eggNOG" id="ENOG502SY91">
    <property type="taxonomic scope" value="Eukaryota"/>
</dbReference>
<accession>A0A0W0F8Y0</accession>
<feature type="region of interest" description="Disordered" evidence="1">
    <location>
        <begin position="120"/>
        <end position="165"/>
    </location>
</feature>
<organism evidence="2 3">
    <name type="scientific">Moniliophthora roreri</name>
    <name type="common">Frosty pod rot fungus</name>
    <name type="synonym">Monilia roreri</name>
    <dbReference type="NCBI Taxonomy" id="221103"/>
    <lineage>
        <taxon>Eukaryota</taxon>
        <taxon>Fungi</taxon>
        <taxon>Dikarya</taxon>
        <taxon>Basidiomycota</taxon>
        <taxon>Agaricomycotina</taxon>
        <taxon>Agaricomycetes</taxon>
        <taxon>Agaricomycetidae</taxon>
        <taxon>Agaricales</taxon>
        <taxon>Marasmiineae</taxon>
        <taxon>Marasmiaceae</taxon>
        <taxon>Moniliophthora</taxon>
    </lineage>
</organism>
<evidence type="ECO:0000313" key="2">
    <source>
        <dbReference type="EMBL" id="KTB32781.1"/>
    </source>
</evidence>
<feature type="compositionally biased region" description="Basic and acidic residues" evidence="1">
    <location>
        <begin position="127"/>
        <end position="137"/>
    </location>
</feature>
<feature type="compositionally biased region" description="Polar residues" evidence="1">
    <location>
        <begin position="156"/>
        <end position="165"/>
    </location>
</feature>
<evidence type="ECO:0000313" key="3">
    <source>
        <dbReference type="Proteomes" id="UP000054988"/>
    </source>
</evidence>
<dbReference type="AlphaFoldDB" id="A0A0W0F8Y0"/>
<feature type="region of interest" description="Disordered" evidence="1">
    <location>
        <begin position="1"/>
        <end position="29"/>
    </location>
</feature>
<feature type="compositionally biased region" description="Low complexity" evidence="1">
    <location>
        <begin position="16"/>
        <end position="28"/>
    </location>
</feature>
<evidence type="ECO:0000256" key="1">
    <source>
        <dbReference type="SAM" id="MobiDB-lite"/>
    </source>
</evidence>
<protein>
    <submittedName>
        <fullName evidence="2">Uncharacterized protein</fullName>
    </submittedName>
</protein>
<comment type="caution">
    <text evidence="2">The sequence shown here is derived from an EMBL/GenBank/DDBJ whole genome shotgun (WGS) entry which is preliminary data.</text>
</comment>
<name>A0A0W0F8Y0_MONRR</name>
<dbReference type="EMBL" id="LATX01002203">
    <property type="protein sequence ID" value="KTB32781.1"/>
    <property type="molecule type" value="Genomic_DNA"/>
</dbReference>